<reference evidence="1 2" key="1">
    <citation type="journal article" date="2019" name="Environ. Microbiol.">
        <title>Species interactions and distinct microbial communities in high Arctic permafrost affected cryosols are associated with the CH4 and CO2 gas fluxes.</title>
        <authorList>
            <person name="Altshuler I."/>
            <person name="Hamel J."/>
            <person name="Turney S."/>
            <person name="Magnuson E."/>
            <person name="Levesque R."/>
            <person name="Greer C."/>
            <person name="Whyte L.G."/>
        </authorList>
    </citation>
    <scope>NUCLEOTIDE SEQUENCE [LARGE SCALE GENOMIC DNA]</scope>
    <source>
        <strain evidence="1 2">E4</strain>
    </source>
</reference>
<evidence type="ECO:0000313" key="2">
    <source>
        <dbReference type="Proteomes" id="UP000317663"/>
    </source>
</evidence>
<comment type="caution">
    <text evidence="1">The sequence shown here is derived from an EMBL/GenBank/DDBJ whole genome shotgun (WGS) entry which is preliminary data.</text>
</comment>
<gene>
    <name evidence="1" type="ORF">EAH77_15345</name>
</gene>
<accession>A0A502GF72</accession>
<keyword evidence="2" id="KW-1185">Reference proteome</keyword>
<dbReference type="Proteomes" id="UP000317663">
    <property type="component" value="Unassembled WGS sequence"/>
</dbReference>
<evidence type="ECO:0000313" key="1">
    <source>
        <dbReference type="EMBL" id="TPG59940.1"/>
    </source>
</evidence>
<dbReference type="EMBL" id="RCZD01000008">
    <property type="protein sequence ID" value="TPG59940.1"/>
    <property type="molecule type" value="Genomic_DNA"/>
</dbReference>
<dbReference type="RefSeq" id="WP_140473667.1">
    <property type="nucleotide sequence ID" value="NZ_RCZD01000008.1"/>
</dbReference>
<proteinExistence type="predicted"/>
<sequence length="91" mass="10364">MTTEAIKYVYKCTKDYTGGLMDITRSIFLDVAETGIRTLDISPASMEVRTEVEFELEGYEFSRQEIIQIESPDIIEPPIQELETEQPIAGE</sequence>
<name>A0A502GF72_9GAMM</name>
<organism evidence="1 2">
    <name type="scientific">Ewingella americana</name>
    <dbReference type="NCBI Taxonomy" id="41202"/>
    <lineage>
        <taxon>Bacteria</taxon>
        <taxon>Pseudomonadati</taxon>
        <taxon>Pseudomonadota</taxon>
        <taxon>Gammaproteobacteria</taxon>
        <taxon>Enterobacterales</taxon>
        <taxon>Yersiniaceae</taxon>
        <taxon>Ewingella</taxon>
    </lineage>
</organism>
<dbReference type="AlphaFoldDB" id="A0A502GF72"/>
<protein>
    <submittedName>
        <fullName evidence="1">Uncharacterized protein</fullName>
    </submittedName>
</protein>